<feature type="domain" description="YdhG-like" evidence="1">
    <location>
        <begin position="13"/>
        <end position="63"/>
    </location>
</feature>
<proteinExistence type="predicted"/>
<accession>A0ABP5L841</accession>
<dbReference type="InterPro" id="IPR014922">
    <property type="entry name" value="YdhG-like"/>
</dbReference>
<comment type="caution">
    <text evidence="2">The sequence shown here is derived from an EMBL/GenBank/DDBJ whole genome shotgun (WGS) entry which is preliminary data.</text>
</comment>
<name>A0ABP5L841_9ACTN</name>
<sequence>MEEYLASFPEEVRPVLEEVRRAIRAAAPDAEETVAYNMPTYKVDGRSLVHFAGWTTYVSVYPLPEPGTAADPGLEDDLAAYRATRGTAASRWTDRSPTSWSRGRCGPCGSSVSGRSWMFRCRFTTGPGMMRLR</sequence>
<evidence type="ECO:0000313" key="3">
    <source>
        <dbReference type="Proteomes" id="UP001501771"/>
    </source>
</evidence>
<dbReference type="EMBL" id="BAAAQR010000002">
    <property type="protein sequence ID" value="GAA2141721.1"/>
    <property type="molecule type" value="Genomic_DNA"/>
</dbReference>
<evidence type="ECO:0000259" key="1">
    <source>
        <dbReference type="Pfam" id="PF08818"/>
    </source>
</evidence>
<keyword evidence="3" id="KW-1185">Reference proteome</keyword>
<protein>
    <recommendedName>
        <fullName evidence="1">YdhG-like domain-containing protein</fullName>
    </recommendedName>
</protein>
<gene>
    <name evidence="2" type="ORF">GCM10009844_12350</name>
</gene>
<dbReference type="Pfam" id="PF08818">
    <property type="entry name" value="DUF1801"/>
    <property type="match status" value="1"/>
</dbReference>
<dbReference type="Proteomes" id="UP001501771">
    <property type="component" value="Unassembled WGS sequence"/>
</dbReference>
<dbReference type="SUPFAM" id="SSF159888">
    <property type="entry name" value="YdhG-like"/>
    <property type="match status" value="1"/>
</dbReference>
<organism evidence="2 3">
    <name type="scientific">Nocardioides koreensis</name>
    <dbReference type="NCBI Taxonomy" id="433651"/>
    <lineage>
        <taxon>Bacteria</taxon>
        <taxon>Bacillati</taxon>
        <taxon>Actinomycetota</taxon>
        <taxon>Actinomycetes</taxon>
        <taxon>Propionibacteriales</taxon>
        <taxon>Nocardioidaceae</taxon>
        <taxon>Nocardioides</taxon>
    </lineage>
</organism>
<dbReference type="Gene3D" id="3.90.1150.200">
    <property type="match status" value="1"/>
</dbReference>
<reference evidence="3" key="1">
    <citation type="journal article" date="2019" name="Int. J. Syst. Evol. Microbiol.">
        <title>The Global Catalogue of Microorganisms (GCM) 10K type strain sequencing project: providing services to taxonomists for standard genome sequencing and annotation.</title>
        <authorList>
            <consortium name="The Broad Institute Genomics Platform"/>
            <consortium name="The Broad Institute Genome Sequencing Center for Infectious Disease"/>
            <person name="Wu L."/>
            <person name="Ma J."/>
        </authorList>
    </citation>
    <scope>NUCLEOTIDE SEQUENCE [LARGE SCALE GENOMIC DNA]</scope>
    <source>
        <strain evidence="3">JCM 16022</strain>
    </source>
</reference>
<evidence type="ECO:0000313" key="2">
    <source>
        <dbReference type="EMBL" id="GAA2141721.1"/>
    </source>
</evidence>